<keyword evidence="7" id="KW-0949">S-adenosyl-L-methionine</keyword>
<evidence type="ECO:0000256" key="2">
    <source>
        <dbReference type="ARBA" id="ARBA00004496"/>
    </source>
</evidence>
<evidence type="ECO:0000256" key="6">
    <source>
        <dbReference type="ARBA" id="ARBA00022679"/>
    </source>
</evidence>
<evidence type="ECO:0000256" key="7">
    <source>
        <dbReference type="ARBA" id="ARBA00022691"/>
    </source>
</evidence>
<dbReference type="GO" id="GO:0070476">
    <property type="term" value="P:rRNA (guanine-N7)-methylation"/>
    <property type="evidence" value="ECO:0007669"/>
    <property type="project" value="InterPro"/>
</dbReference>
<proteinExistence type="inferred from homology"/>
<dbReference type="Pfam" id="PF08241">
    <property type="entry name" value="Methyltransf_11"/>
    <property type="match status" value="1"/>
</dbReference>
<feature type="compositionally biased region" description="Basic residues" evidence="9">
    <location>
        <begin position="250"/>
        <end position="264"/>
    </location>
</feature>
<keyword evidence="6" id="KW-0808">Transferase</keyword>
<evidence type="ECO:0000313" key="12">
    <source>
        <dbReference type="EMBL" id="SCZ92291.1"/>
    </source>
</evidence>
<evidence type="ECO:0000256" key="5">
    <source>
        <dbReference type="ARBA" id="ARBA00022603"/>
    </source>
</evidence>
<evidence type="ECO:0000256" key="9">
    <source>
        <dbReference type="SAM" id="MobiDB-lite"/>
    </source>
</evidence>
<reference evidence="13" key="1">
    <citation type="submission" date="2016-10" db="EMBL/GenBank/DDBJ databases">
        <authorList>
            <person name="Jeantristanb JTB J.-T."/>
            <person name="Ricardo R."/>
        </authorList>
    </citation>
    <scope>NUCLEOTIDE SEQUENCE [LARGE SCALE GENOMIC DNA]</scope>
</reference>
<evidence type="ECO:0000259" key="10">
    <source>
        <dbReference type="Pfam" id="PF08241"/>
    </source>
</evidence>
<comment type="similarity">
    <text evidence="3">Belongs to the class I-like SAM-binding methyltransferase superfamily. BUD23/WBSCR22 family.</text>
</comment>
<dbReference type="CDD" id="cd02440">
    <property type="entry name" value="AdoMet_MTases"/>
    <property type="match status" value="1"/>
</dbReference>
<dbReference type="GO" id="GO:0016435">
    <property type="term" value="F:rRNA (guanine) methyltransferase activity"/>
    <property type="evidence" value="ECO:0007669"/>
    <property type="project" value="InterPro"/>
</dbReference>
<evidence type="ECO:0000256" key="3">
    <source>
        <dbReference type="ARBA" id="ARBA00005547"/>
    </source>
</evidence>
<dbReference type="FunFam" id="3.40.50.150:FF:000017">
    <property type="entry name" value="probable 18S rRNA (Guanine-N(7))-methyltransferase"/>
    <property type="match status" value="1"/>
</dbReference>
<gene>
    <name evidence="12" type="ORF">BZ3500_MVSOF-1268-A1-R1_CHR5-2G07764</name>
</gene>
<accession>A0A2X0L0V7</accession>
<dbReference type="GO" id="GO:0005730">
    <property type="term" value="C:nucleolus"/>
    <property type="evidence" value="ECO:0007669"/>
    <property type="project" value="UniProtKB-ARBA"/>
</dbReference>
<keyword evidence="8" id="KW-0539">Nucleus</keyword>
<feature type="domain" description="18S rRNA (guanine(1575)-N(7))-methyltransferase Bud23 C-terminal" evidence="11">
    <location>
        <begin position="218"/>
        <end position="299"/>
    </location>
</feature>
<evidence type="ECO:0000256" key="8">
    <source>
        <dbReference type="ARBA" id="ARBA00023242"/>
    </source>
</evidence>
<keyword evidence="4" id="KW-0963">Cytoplasm</keyword>
<keyword evidence="5" id="KW-0489">Methyltransferase</keyword>
<evidence type="ECO:0000259" key="11">
    <source>
        <dbReference type="Pfam" id="PF12589"/>
    </source>
</evidence>
<protein>
    <submittedName>
        <fullName evidence="12">BZ3500_MvSof-1268-A1-R1_Chr5-2g07764 protein</fullName>
    </submittedName>
</protein>
<dbReference type="Proteomes" id="UP000249723">
    <property type="component" value="Unassembled WGS sequence"/>
</dbReference>
<dbReference type="Gene3D" id="3.40.50.150">
    <property type="entry name" value="Vaccinia Virus protein VP39"/>
    <property type="match status" value="1"/>
</dbReference>
<feature type="region of interest" description="Disordered" evidence="9">
    <location>
        <begin position="227"/>
        <end position="264"/>
    </location>
</feature>
<dbReference type="PANTHER" id="PTHR12734">
    <property type="entry name" value="METHYLTRANSFERASE-RELATED"/>
    <property type="match status" value="1"/>
</dbReference>
<dbReference type="AlphaFoldDB" id="A0A2X0L0V7"/>
<evidence type="ECO:0000256" key="4">
    <source>
        <dbReference type="ARBA" id="ARBA00022490"/>
    </source>
</evidence>
<comment type="subcellular location">
    <subcellularLocation>
        <location evidence="2">Cytoplasm</location>
    </subcellularLocation>
    <subcellularLocation>
        <location evidence="1">Nucleus</location>
    </subcellularLocation>
</comment>
<organism evidence="12 13">
    <name type="scientific">Microbotryum saponariae</name>
    <dbReference type="NCBI Taxonomy" id="289078"/>
    <lineage>
        <taxon>Eukaryota</taxon>
        <taxon>Fungi</taxon>
        <taxon>Dikarya</taxon>
        <taxon>Basidiomycota</taxon>
        <taxon>Pucciniomycotina</taxon>
        <taxon>Microbotryomycetes</taxon>
        <taxon>Microbotryales</taxon>
        <taxon>Microbotryaceae</taxon>
        <taxon>Microbotryum</taxon>
    </lineage>
</organism>
<dbReference type="OrthoDB" id="2877at2759"/>
<dbReference type="EMBL" id="FMWP01000018">
    <property type="protein sequence ID" value="SCZ92291.1"/>
    <property type="molecule type" value="Genomic_DNA"/>
</dbReference>
<dbReference type="GO" id="GO:0005737">
    <property type="term" value="C:cytoplasm"/>
    <property type="evidence" value="ECO:0007669"/>
    <property type="project" value="UniProtKB-SubCell"/>
</dbReference>
<name>A0A2X0L0V7_9BASI</name>
<keyword evidence="13" id="KW-1185">Reference proteome</keyword>
<dbReference type="STRING" id="289078.A0A2X0L0V7"/>
<dbReference type="Pfam" id="PF12589">
    <property type="entry name" value="WBS_methylT"/>
    <property type="match status" value="1"/>
</dbReference>
<dbReference type="InterPro" id="IPR022238">
    <property type="entry name" value="Bud23_C"/>
</dbReference>
<evidence type="ECO:0000313" key="13">
    <source>
        <dbReference type="Proteomes" id="UP000249723"/>
    </source>
</evidence>
<dbReference type="InterPro" id="IPR029063">
    <property type="entry name" value="SAM-dependent_MTases_sf"/>
</dbReference>
<feature type="domain" description="Methyltransferase type 11" evidence="10">
    <location>
        <begin position="67"/>
        <end position="169"/>
    </location>
</feature>
<sequence>MSRPEHIAPPEVFYNPLEAQKYTSNSRVQSIQAEMTYRCLELLDLPTEEHFDEEGEPSSVPTQAYLLDIGAGSGLSGEILTEEGHHWVGMDVSGGMLEVALDREVEGDLFLADIGQGIPFRPASFDGAISVSVLQWLCNADATSHSPSQRLLRFFTDLFGCLKKGARAVFQFYPESDEQASFIMGYATKAGFGGGLCVDYVSASKPNSSKKKKFYLILFAGQPLSGPKPAMPEPLTDENPSRVGFEQQRQRLKIKSRGKGKKGGVVKDLDWILRKKELYRKRGKADVPRDSKYTARKRKVRF</sequence>
<dbReference type="SUPFAM" id="SSF53335">
    <property type="entry name" value="S-adenosyl-L-methionine-dependent methyltransferases"/>
    <property type="match status" value="1"/>
</dbReference>
<dbReference type="InterPro" id="IPR013216">
    <property type="entry name" value="Methyltransf_11"/>
</dbReference>
<dbReference type="InterPro" id="IPR039769">
    <property type="entry name" value="Bud23-like"/>
</dbReference>
<dbReference type="PANTHER" id="PTHR12734:SF0">
    <property type="entry name" value="18S RRNA (GUANINE-N(7))-METHYLTRANSFERASE-RELATED"/>
    <property type="match status" value="1"/>
</dbReference>
<evidence type="ECO:0000256" key="1">
    <source>
        <dbReference type="ARBA" id="ARBA00004123"/>
    </source>
</evidence>